<sequence>MNRKQTDFFSSRKLYILFIFTTLLITIVGVFIDNFSLRFFTKDALIFTKGWTVTVDHNAPEIADLNDYSFECSAYKTNISLKNTIPAGISKFSTISMPLDLSTIDVYISNKLVYSYGSELYNKGLMVGSGLHFITLPTNCSGENILIVIRPSEDEAFTRLNNIQIIDTNDVYSLFIKQQIARFFVSVFLFTFGLLLILVGMSISIYARRLNVLISVGLLSVSIGLWTLTSSKTNQVLQPDFAVNSIIEYMTLYFAPFAFLLYITSFYASMNKPLRLYYLYCVISMGTFNIVAAILHFTNIVHLSRSLSIFYLVCMPIIPFIIILALKSNNGSNDNNRKIFSIGSSTIIITSILDMIRHIIMKYIFVELSYDVGSLIPYGTFFFLITLIIGYDLQIYKTMSIEFEKRTFEKLAYTDALTRLGNRAKADNDILDYEKSNKDYIIISFDMNGLKKVNDTLGHDLGDKLLVTFGEILTEVFGEIGNIYRFGGDEYMVLLDDAYFEHIPLCITRLISLEESRSKDFPFEIDTSYGIARSKELKDSSQSSVYKLADNRMYEMKIATKRQRD</sequence>
<dbReference type="Gene3D" id="3.30.70.270">
    <property type="match status" value="1"/>
</dbReference>
<dbReference type="OrthoDB" id="9762533at2"/>
<feature type="transmembrane region" description="Helical" evidence="1">
    <location>
        <begin position="12"/>
        <end position="32"/>
    </location>
</feature>
<reference evidence="3 4" key="1">
    <citation type="submission" date="2016-10" db="EMBL/GenBank/DDBJ databases">
        <authorList>
            <person name="de Groot N.N."/>
        </authorList>
    </citation>
    <scope>NUCLEOTIDE SEQUENCE [LARGE SCALE GENOMIC DNA]</scope>
    <source>
        <strain evidence="3 4">AR40</strain>
    </source>
</reference>
<dbReference type="InterPro" id="IPR050469">
    <property type="entry name" value="Diguanylate_Cyclase"/>
</dbReference>
<dbReference type="PROSITE" id="PS50887">
    <property type="entry name" value="GGDEF"/>
    <property type="match status" value="1"/>
</dbReference>
<organism evidence="3 4">
    <name type="scientific">Butyrivibrio fibrisolvens</name>
    <dbReference type="NCBI Taxonomy" id="831"/>
    <lineage>
        <taxon>Bacteria</taxon>
        <taxon>Bacillati</taxon>
        <taxon>Bacillota</taxon>
        <taxon>Clostridia</taxon>
        <taxon>Lachnospirales</taxon>
        <taxon>Lachnospiraceae</taxon>
        <taxon>Butyrivibrio</taxon>
    </lineage>
</organism>
<dbReference type="InterPro" id="IPR043128">
    <property type="entry name" value="Rev_trsase/Diguanyl_cyclase"/>
</dbReference>
<dbReference type="NCBIfam" id="TIGR00254">
    <property type="entry name" value="GGDEF"/>
    <property type="match status" value="1"/>
</dbReference>
<dbReference type="Pfam" id="PF00990">
    <property type="entry name" value="GGDEF"/>
    <property type="match status" value="1"/>
</dbReference>
<feature type="transmembrane region" description="Helical" evidence="1">
    <location>
        <begin position="375"/>
        <end position="396"/>
    </location>
</feature>
<dbReference type="SMART" id="SM00267">
    <property type="entry name" value="GGDEF"/>
    <property type="match status" value="1"/>
</dbReference>
<feature type="transmembrane region" description="Helical" evidence="1">
    <location>
        <begin position="210"/>
        <end position="229"/>
    </location>
</feature>
<evidence type="ECO:0000259" key="2">
    <source>
        <dbReference type="PROSITE" id="PS50887"/>
    </source>
</evidence>
<name>A0A1H9UQ26_BUTFI</name>
<dbReference type="SUPFAM" id="SSF55073">
    <property type="entry name" value="Nucleotide cyclase"/>
    <property type="match status" value="1"/>
</dbReference>
<proteinExistence type="predicted"/>
<dbReference type="Proteomes" id="UP000182584">
    <property type="component" value="Unassembled WGS sequence"/>
</dbReference>
<dbReference type="EMBL" id="FOGJ01000019">
    <property type="protein sequence ID" value="SES11506.1"/>
    <property type="molecule type" value="Genomic_DNA"/>
</dbReference>
<dbReference type="PANTHER" id="PTHR45138">
    <property type="entry name" value="REGULATORY COMPONENTS OF SENSORY TRANSDUCTION SYSTEM"/>
    <property type="match status" value="1"/>
</dbReference>
<gene>
    <name evidence="3" type="ORF">SAMN04487884_11947</name>
</gene>
<feature type="transmembrane region" description="Helical" evidence="1">
    <location>
        <begin position="183"/>
        <end position="203"/>
    </location>
</feature>
<evidence type="ECO:0000256" key="1">
    <source>
        <dbReference type="SAM" id="Phobius"/>
    </source>
</evidence>
<keyword evidence="1" id="KW-0472">Membrane</keyword>
<feature type="transmembrane region" description="Helical" evidence="1">
    <location>
        <begin position="309"/>
        <end position="327"/>
    </location>
</feature>
<dbReference type="InterPro" id="IPR000160">
    <property type="entry name" value="GGDEF_dom"/>
</dbReference>
<dbReference type="InterPro" id="IPR029787">
    <property type="entry name" value="Nucleotide_cyclase"/>
</dbReference>
<keyword evidence="1" id="KW-0812">Transmembrane</keyword>
<dbReference type="eggNOG" id="COG2199">
    <property type="taxonomic scope" value="Bacteria"/>
</dbReference>
<accession>A0A1H9UQ26</accession>
<feature type="transmembrane region" description="Helical" evidence="1">
    <location>
        <begin position="249"/>
        <end position="270"/>
    </location>
</feature>
<feature type="transmembrane region" description="Helical" evidence="1">
    <location>
        <begin position="277"/>
        <end position="297"/>
    </location>
</feature>
<keyword evidence="1" id="KW-1133">Transmembrane helix</keyword>
<dbReference type="CDD" id="cd01949">
    <property type="entry name" value="GGDEF"/>
    <property type="match status" value="1"/>
</dbReference>
<feature type="domain" description="GGDEF" evidence="2">
    <location>
        <begin position="438"/>
        <end position="565"/>
    </location>
</feature>
<dbReference type="GO" id="GO:0052621">
    <property type="term" value="F:diguanylate cyclase activity"/>
    <property type="evidence" value="ECO:0007669"/>
    <property type="project" value="TreeGrafter"/>
</dbReference>
<evidence type="ECO:0000313" key="3">
    <source>
        <dbReference type="EMBL" id="SES11506.1"/>
    </source>
</evidence>
<feature type="transmembrane region" description="Helical" evidence="1">
    <location>
        <begin position="339"/>
        <end position="360"/>
    </location>
</feature>
<protein>
    <submittedName>
        <fullName evidence="3">Diguanylate cyclase (GGDEF) domain-containing protein</fullName>
    </submittedName>
</protein>
<evidence type="ECO:0000313" key="4">
    <source>
        <dbReference type="Proteomes" id="UP000182584"/>
    </source>
</evidence>
<dbReference type="AlphaFoldDB" id="A0A1H9UQ26"/>
<dbReference type="PANTHER" id="PTHR45138:SF9">
    <property type="entry name" value="DIGUANYLATE CYCLASE DGCM-RELATED"/>
    <property type="match status" value="1"/>
</dbReference>